<dbReference type="InterPro" id="IPR037914">
    <property type="entry name" value="SpoVT-AbrB_sf"/>
</dbReference>
<keyword evidence="2" id="KW-0614">Plasmid</keyword>
<name>A0A974PJ88_9BACL</name>
<keyword evidence="2" id="KW-0238">DNA-binding</keyword>
<dbReference type="InterPro" id="IPR052731">
    <property type="entry name" value="B_subtilis_Trans_State_Reg"/>
</dbReference>
<reference evidence="2 3" key="1">
    <citation type="submission" date="2021-01" db="EMBL/GenBank/DDBJ databases">
        <title>Whole genome sequence of Paenibacillus sonchi LMG 24727 for comparative genomics.</title>
        <authorList>
            <person name="Lee G."/>
            <person name="Kim M.-J."/>
            <person name="Lim K."/>
            <person name="Shin J.-H."/>
        </authorList>
    </citation>
    <scope>NUCLEOTIDE SEQUENCE [LARGE SCALE GENOMIC DNA]</scope>
    <source>
        <strain evidence="2 3">LMG 24727</strain>
        <plasmid evidence="2 3">unnamed1</plasmid>
    </source>
</reference>
<dbReference type="InterPro" id="IPR007159">
    <property type="entry name" value="SpoVT-AbrB_dom"/>
</dbReference>
<dbReference type="NCBIfam" id="TIGR01439">
    <property type="entry name" value="lp_hng_hel_AbrB"/>
    <property type="match status" value="1"/>
</dbReference>
<evidence type="ECO:0000259" key="1">
    <source>
        <dbReference type="SMART" id="SM00966"/>
    </source>
</evidence>
<gene>
    <name evidence="2" type="ORF">JI735_34095</name>
</gene>
<geneLocation type="plasmid" evidence="2 3">
    <name>unnamed1</name>
</geneLocation>
<dbReference type="SUPFAM" id="SSF89447">
    <property type="entry name" value="AbrB/MazE/MraZ-like"/>
    <property type="match status" value="1"/>
</dbReference>
<dbReference type="EMBL" id="CP068596">
    <property type="protein sequence ID" value="QQZ64473.1"/>
    <property type="molecule type" value="Genomic_DNA"/>
</dbReference>
<dbReference type="PANTHER" id="PTHR36432:SF4">
    <property type="entry name" value="TRANSITION STATE REGULATOR ABH-RELATED"/>
    <property type="match status" value="1"/>
</dbReference>
<dbReference type="RefSeq" id="WP_039835561.1">
    <property type="nucleotide sequence ID" value="NZ_CP068596.1"/>
</dbReference>
<feature type="domain" description="SpoVT-AbrB" evidence="1">
    <location>
        <begin position="14"/>
        <end position="57"/>
    </location>
</feature>
<dbReference type="Gene3D" id="2.10.260.10">
    <property type="match status" value="1"/>
</dbReference>
<accession>A0A974PJ88</accession>
<dbReference type="KEGG" id="pson:JI735_34095"/>
<proteinExistence type="predicted"/>
<dbReference type="Pfam" id="PF04014">
    <property type="entry name" value="MazE_antitoxin"/>
    <property type="match status" value="1"/>
</dbReference>
<sequence length="88" mass="10040">MGEQTSYKAIGSLRSVDFMGRVGFPKAVRQNYNIQPGSEIEMYVVGDKIILEKYKPQCCFCGSDQRITTFMEKDICEHCIGELYDIKS</sequence>
<protein>
    <submittedName>
        <fullName evidence="2">AbrB/MazE/SpoVT family DNA-binding domain-containing protein</fullName>
    </submittedName>
</protein>
<keyword evidence="3" id="KW-1185">Reference proteome</keyword>
<dbReference type="PANTHER" id="PTHR36432">
    <property type="match status" value="1"/>
</dbReference>
<dbReference type="GO" id="GO:0003677">
    <property type="term" value="F:DNA binding"/>
    <property type="evidence" value="ECO:0007669"/>
    <property type="project" value="UniProtKB-KW"/>
</dbReference>
<evidence type="ECO:0000313" key="3">
    <source>
        <dbReference type="Proteomes" id="UP000595841"/>
    </source>
</evidence>
<dbReference type="SMART" id="SM00966">
    <property type="entry name" value="SpoVT_AbrB"/>
    <property type="match status" value="1"/>
</dbReference>
<organism evidence="2 3">
    <name type="scientific">Paenibacillus sonchi</name>
    <dbReference type="NCBI Taxonomy" id="373687"/>
    <lineage>
        <taxon>Bacteria</taxon>
        <taxon>Bacillati</taxon>
        <taxon>Bacillota</taxon>
        <taxon>Bacilli</taxon>
        <taxon>Bacillales</taxon>
        <taxon>Paenibacillaceae</taxon>
        <taxon>Paenibacillus</taxon>
        <taxon>Paenibacillus sonchi group</taxon>
    </lineage>
</organism>
<dbReference type="AlphaFoldDB" id="A0A974PJ88"/>
<dbReference type="Proteomes" id="UP000595841">
    <property type="component" value="Plasmid unnamed1"/>
</dbReference>
<evidence type="ECO:0000313" key="2">
    <source>
        <dbReference type="EMBL" id="QQZ64473.1"/>
    </source>
</evidence>